<dbReference type="PANTHER" id="PTHR11575">
    <property type="entry name" value="5'-NUCLEOTIDASE-RELATED"/>
    <property type="match status" value="1"/>
</dbReference>
<reference evidence="6 7" key="1">
    <citation type="submission" date="2024-05" db="EMBL/GenBank/DDBJ databases">
        <title>A draft genome resource for the thread blight pathogen Marasmius tenuissimus strain MS-2.</title>
        <authorList>
            <person name="Yulfo-Soto G.E."/>
            <person name="Baruah I.K."/>
            <person name="Amoako-Attah I."/>
            <person name="Bukari Y."/>
            <person name="Meinhardt L.W."/>
            <person name="Bailey B.A."/>
            <person name="Cohen S.P."/>
        </authorList>
    </citation>
    <scope>NUCLEOTIDE SEQUENCE [LARGE SCALE GENOMIC DNA]</scope>
    <source>
        <strain evidence="6 7">MS-2</strain>
    </source>
</reference>
<evidence type="ECO:0000256" key="1">
    <source>
        <dbReference type="ARBA" id="ARBA00006654"/>
    </source>
</evidence>
<dbReference type="SUPFAM" id="SSF56300">
    <property type="entry name" value="Metallo-dependent phosphatases"/>
    <property type="match status" value="1"/>
</dbReference>
<dbReference type="Pfam" id="PF00149">
    <property type="entry name" value="Metallophos"/>
    <property type="match status" value="1"/>
</dbReference>
<feature type="domain" description="5'-Nucleotidase C-terminal" evidence="5">
    <location>
        <begin position="320"/>
        <end position="470"/>
    </location>
</feature>
<feature type="domain" description="Calcineurin-like phosphoesterase" evidence="4">
    <location>
        <begin position="7"/>
        <end position="216"/>
    </location>
</feature>
<dbReference type="Gene3D" id="3.60.21.10">
    <property type="match status" value="1"/>
</dbReference>
<dbReference type="Proteomes" id="UP001437256">
    <property type="component" value="Unassembled WGS sequence"/>
</dbReference>
<evidence type="ECO:0000313" key="6">
    <source>
        <dbReference type="EMBL" id="KAL0067127.1"/>
    </source>
</evidence>
<protein>
    <submittedName>
        <fullName evidence="6">Uncharacterized protein</fullName>
    </submittedName>
</protein>
<dbReference type="PRINTS" id="PR01607">
    <property type="entry name" value="APYRASEFAMLY"/>
</dbReference>
<comment type="caution">
    <text evidence="6">The sequence shown here is derived from an EMBL/GenBank/DDBJ whole genome shotgun (WGS) entry which is preliminary data.</text>
</comment>
<keyword evidence="7" id="KW-1185">Reference proteome</keyword>
<dbReference type="SUPFAM" id="SSF55816">
    <property type="entry name" value="5'-nucleotidase (syn. UDP-sugar hydrolase), C-terminal domain"/>
    <property type="match status" value="1"/>
</dbReference>
<dbReference type="InterPro" id="IPR004843">
    <property type="entry name" value="Calcineurin-like_PHP"/>
</dbReference>
<name>A0ABR2ZZJ1_9AGAR</name>
<evidence type="ECO:0000313" key="7">
    <source>
        <dbReference type="Proteomes" id="UP001437256"/>
    </source>
</evidence>
<evidence type="ECO:0000256" key="3">
    <source>
        <dbReference type="RuleBase" id="RU362119"/>
    </source>
</evidence>
<organism evidence="6 7">
    <name type="scientific">Marasmius tenuissimus</name>
    <dbReference type="NCBI Taxonomy" id="585030"/>
    <lineage>
        <taxon>Eukaryota</taxon>
        <taxon>Fungi</taxon>
        <taxon>Dikarya</taxon>
        <taxon>Basidiomycota</taxon>
        <taxon>Agaricomycotina</taxon>
        <taxon>Agaricomycetes</taxon>
        <taxon>Agaricomycetidae</taxon>
        <taxon>Agaricales</taxon>
        <taxon>Marasmiineae</taxon>
        <taxon>Marasmiaceae</taxon>
        <taxon>Marasmius</taxon>
    </lineage>
</organism>
<dbReference type="Gene3D" id="3.90.780.10">
    <property type="entry name" value="5'-Nucleotidase, C-terminal domain"/>
    <property type="match status" value="1"/>
</dbReference>
<dbReference type="InterPro" id="IPR036907">
    <property type="entry name" value="5'-Nucleotdase_C_sf"/>
</dbReference>
<gene>
    <name evidence="6" type="ORF">AAF712_005914</name>
</gene>
<evidence type="ECO:0000256" key="2">
    <source>
        <dbReference type="ARBA" id="ARBA00022729"/>
    </source>
</evidence>
<dbReference type="InterPro" id="IPR008334">
    <property type="entry name" value="5'-Nucleotdase_C"/>
</dbReference>
<sequence>MVQEDEIRFIHFNDVYHVSQPTLVARFSHALRNAKSADPETLTVFSGDALGPSLEGSVLKGGHIVPLLNHLKIDVACYGNHDFDYGEERLVELSTECEFPWVLSNAFHGRAEGRLLASSKEYVVRECRGYRIGFFGLAGSDWPSNCQHLPKDTHISSPPEAARSIAKKLRLQENVDLVVAVTHMRFAEDIEVLRSSLDASDSMSRVDLILGGHDHEFMLEGNYTQIDTNRAEGDIRIVKSGTDFRSYSTVQLTVSRSSTGEETFVHKVHVEHIPDLNQIPQHPEDSAAYAILKSVNERVSSVSHQSLFVTLCPLEGRGIQIRNYESNLGNMLADAVKAYYDVQVAFVNSGSIRCDRVVEAGVLTVRDAIDILPFDNALLVKRVPASNILRAMENSLSEMRTDGRFLQLSGMSVRADMRRPEGSRVLSITFNDPFGGRTISHSSTVDELAFSVSVAMTSFIGDGFDGFTCMRDDESAGVVTVVSFEGAMSDTGLLLQLFRSDQASVEDDGLRRAREVIVVRSEATDLDLPVVSPRLEQRIVY</sequence>
<keyword evidence="3" id="KW-0378">Hydrolase</keyword>
<dbReference type="InterPro" id="IPR006179">
    <property type="entry name" value="5_nucleotidase/apyrase"/>
</dbReference>
<comment type="similarity">
    <text evidence="1 3">Belongs to the 5'-nucleotidase family.</text>
</comment>
<proteinExistence type="inferred from homology"/>
<keyword evidence="3" id="KW-0547">Nucleotide-binding</keyword>
<keyword evidence="2" id="KW-0732">Signal</keyword>
<evidence type="ECO:0000259" key="5">
    <source>
        <dbReference type="Pfam" id="PF02872"/>
    </source>
</evidence>
<dbReference type="Pfam" id="PF02872">
    <property type="entry name" value="5_nucleotid_C"/>
    <property type="match status" value="1"/>
</dbReference>
<dbReference type="PANTHER" id="PTHR11575:SF41">
    <property type="entry name" value="PUTATIVE (AFU_ORTHOLOGUE AFUA_1G01160)-RELATED"/>
    <property type="match status" value="1"/>
</dbReference>
<dbReference type="InterPro" id="IPR029052">
    <property type="entry name" value="Metallo-depent_PP-like"/>
</dbReference>
<evidence type="ECO:0000259" key="4">
    <source>
        <dbReference type="Pfam" id="PF00149"/>
    </source>
</evidence>
<dbReference type="EMBL" id="JBBXMP010000029">
    <property type="protein sequence ID" value="KAL0067127.1"/>
    <property type="molecule type" value="Genomic_DNA"/>
</dbReference>
<accession>A0ABR2ZZJ1</accession>